<dbReference type="InterPro" id="IPR015947">
    <property type="entry name" value="PUA-like_sf"/>
</dbReference>
<gene>
    <name evidence="3" type="ORF">GCM10022239_13960</name>
</gene>
<dbReference type="GO" id="GO:0004519">
    <property type="term" value="F:endonuclease activity"/>
    <property type="evidence" value="ECO:0007669"/>
    <property type="project" value="UniProtKB-KW"/>
</dbReference>
<keyword evidence="3" id="KW-0255">Endonuclease</keyword>
<accession>A0ABP7FMB5</accession>
<dbReference type="PROSITE" id="PS51015">
    <property type="entry name" value="YDG"/>
    <property type="match status" value="1"/>
</dbReference>
<dbReference type="RefSeq" id="WP_344755118.1">
    <property type="nucleotide sequence ID" value="NZ_BAABAE010000003.1"/>
</dbReference>
<protein>
    <submittedName>
        <fullName evidence="3">HNH endonuclease</fullName>
    </submittedName>
</protein>
<keyword evidence="3" id="KW-0378">Hydrolase</keyword>
<dbReference type="InterPro" id="IPR003105">
    <property type="entry name" value="SRA_YDG"/>
</dbReference>
<dbReference type="Proteomes" id="UP001501004">
    <property type="component" value="Unassembled WGS sequence"/>
</dbReference>
<evidence type="ECO:0000313" key="3">
    <source>
        <dbReference type="EMBL" id="GAA3739525.1"/>
    </source>
</evidence>
<dbReference type="InterPro" id="IPR045134">
    <property type="entry name" value="UHRF1/2-like"/>
</dbReference>
<feature type="region of interest" description="Disordered" evidence="1">
    <location>
        <begin position="70"/>
        <end position="90"/>
    </location>
</feature>
<name>A0ABP7FMB5_9MICO</name>
<dbReference type="Gene3D" id="2.30.280.10">
    <property type="entry name" value="SRA-YDG"/>
    <property type="match status" value="1"/>
</dbReference>
<comment type="caution">
    <text evidence="3">The sequence shown here is derived from an EMBL/GenBank/DDBJ whole genome shotgun (WGS) entry which is preliminary data.</text>
</comment>
<dbReference type="CDD" id="cd00085">
    <property type="entry name" value="HNHc"/>
    <property type="match status" value="1"/>
</dbReference>
<keyword evidence="3" id="KW-0540">Nuclease</keyword>
<reference evidence="4" key="1">
    <citation type="journal article" date="2019" name="Int. J. Syst. Evol. Microbiol.">
        <title>The Global Catalogue of Microorganisms (GCM) 10K type strain sequencing project: providing services to taxonomists for standard genome sequencing and annotation.</title>
        <authorList>
            <consortium name="The Broad Institute Genomics Platform"/>
            <consortium name="The Broad Institute Genome Sequencing Center for Infectious Disease"/>
            <person name="Wu L."/>
            <person name="Ma J."/>
        </authorList>
    </citation>
    <scope>NUCLEOTIDE SEQUENCE [LARGE SCALE GENOMIC DNA]</scope>
    <source>
        <strain evidence="4">JCM 16949</strain>
    </source>
</reference>
<dbReference type="PANTHER" id="PTHR14140">
    <property type="entry name" value="E3 UBIQUITIN-PROTEIN LIGASE UHRF-RELATED"/>
    <property type="match status" value="1"/>
</dbReference>
<sequence length="290" mass="32108">MARFFGTPDGVKVGDLFVDRRELHDAHVHRPTQAGISGAKQEGADSIVVSGGYVDDRDYGDYIIYTGHGGRDPGATKQTKNQSVDAPGNAGLITSQVEGLPVRVVRGAHRSNPYAPPSGYQYAGLFLVTDWWIEEGAEGLEIVRFRLDRIPEQAHLWTEEEPVLDPAFATSTISRRIRDTQLSREVKALYEHHCQICQSSIPGISDRYYSEGAHVRPLGRPHLGADALNNLLCLCPNHHTQLDIGGMVILNDLTVAKTSDLTPFAELTFRKDHKLDIANAQYHRSQWGFA</sequence>
<dbReference type="PANTHER" id="PTHR14140:SF27">
    <property type="entry name" value="OS04G0289800 PROTEIN"/>
    <property type="match status" value="1"/>
</dbReference>
<proteinExistence type="predicted"/>
<dbReference type="InterPro" id="IPR003615">
    <property type="entry name" value="HNH_nuc"/>
</dbReference>
<dbReference type="Pfam" id="PF02182">
    <property type="entry name" value="SAD_SRA"/>
    <property type="match status" value="1"/>
</dbReference>
<evidence type="ECO:0000259" key="2">
    <source>
        <dbReference type="PROSITE" id="PS51015"/>
    </source>
</evidence>
<keyword evidence="4" id="KW-1185">Reference proteome</keyword>
<dbReference type="InterPro" id="IPR036987">
    <property type="entry name" value="SRA-YDG_sf"/>
</dbReference>
<dbReference type="SMART" id="SM00507">
    <property type="entry name" value="HNHc"/>
    <property type="match status" value="1"/>
</dbReference>
<dbReference type="SUPFAM" id="SSF88697">
    <property type="entry name" value="PUA domain-like"/>
    <property type="match status" value="1"/>
</dbReference>
<evidence type="ECO:0000256" key="1">
    <source>
        <dbReference type="SAM" id="MobiDB-lite"/>
    </source>
</evidence>
<dbReference type="EMBL" id="BAABAE010000003">
    <property type="protein sequence ID" value="GAA3739525.1"/>
    <property type="molecule type" value="Genomic_DNA"/>
</dbReference>
<dbReference type="Pfam" id="PF13391">
    <property type="entry name" value="HNH_2"/>
    <property type="match status" value="1"/>
</dbReference>
<dbReference type="SMART" id="SM00466">
    <property type="entry name" value="SRA"/>
    <property type="match status" value="1"/>
</dbReference>
<organism evidence="3 4">
    <name type="scientific">Leifsonella bigeumensis</name>
    <dbReference type="NCBI Taxonomy" id="433643"/>
    <lineage>
        <taxon>Bacteria</taxon>
        <taxon>Bacillati</taxon>
        <taxon>Actinomycetota</taxon>
        <taxon>Actinomycetes</taxon>
        <taxon>Micrococcales</taxon>
        <taxon>Microbacteriaceae</taxon>
        <taxon>Leifsonella</taxon>
    </lineage>
</organism>
<feature type="domain" description="YDG" evidence="2">
    <location>
        <begin position="6"/>
        <end position="149"/>
    </location>
</feature>
<evidence type="ECO:0000313" key="4">
    <source>
        <dbReference type="Proteomes" id="UP001501004"/>
    </source>
</evidence>